<keyword evidence="4 10" id="KW-0547">Nucleotide-binding</keyword>
<dbReference type="GeneID" id="94334993"/>
<reference evidence="12" key="1">
    <citation type="journal article" date="2023" name="Nat. Microbiol.">
        <title>Babesia duncani multi-omics identifies virulence factors and drug targets.</title>
        <authorList>
            <person name="Singh P."/>
            <person name="Lonardi S."/>
            <person name="Liang Q."/>
            <person name="Vydyam P."/>
            <person name="Khabirova E."/>
            <person name="Fang T."/>
            <person name="Gihaz S."/>
            <person name="Thekkiniath J."/>
            <person name="Munshi M."/>
            <person name="Abel S."/>
            <person name="Ciampossin L."/>
            <person name="Batugedara G."/>
            <person name="Gupta M."/>
            <person name="Lu X.M."/>
            <person name="Lenz T."/>
            <person name="Chakravarty S."/>
            <person name="Cornillot E."/>
            <person name="Hu Y."/>
            <person name="Ma W."/>
            <person name="Gonzalez L.M."/>
            <person name="Sanchez S."/>
            <person name="Estrada K."/>
            <person name="Sanchez-Flores A."/>
            <person name="Montero E."/>
            <person name="Harb O.S."/>
            <person name="Le Roch K.G."/>
            <person name="Mamoun C.B."/>
        </authorList>
    </citation>
    <scope>NUCLEOTIDE SEQUENCE</scope>
    <source>
        <strain evidence="12">WA1</strain>
    </source>
</reference>
<dbReference type="InterPro" id="IPR013759">
    <property type="entry name" value="Topo_IIA_B_C"/>
</dbReference>
<dbReference type="RefSeq" id="XP_067804534.1">
    <property type="nucleotide sequence ID" value="XM_067945743.1"/>
</dbReference>
<sequence>MSGVQVEIAMSWSAESYISNIKGYANNVGTIAGTHIDGLKSAITKSVNLCCRKQGYFKTKGSSINGEYIREGLTAIVSVKLVGAEFDGQTKSKLGNQVAKIVVEKIASSQLVEVLERHPQLLLAIYNKSQAAKKAFEAAKAAKELVRSKNSNMLITGLPAKLSDCSSHDPLESELFIVEGESAAGNAKQARNRQFQAVLPLRGKILNVEKITNDIKVMDNEEIRLLINSLGIKVNPTTWRQDNITQVEEFSDTEEDESGPLSLRYGKIILLTDADVDGAHLRILLLGLLFRLCPRLFANGHVYTACPPLYRISEIGKKWNAHKSKKPAYVYAWNDEQLERLGFGNNNAPDNIISAMSKNICIQRFKGLGEMMAQQLWDTTMDPQKRTLNRISVADAKRASDMLWLLMGGDIQSRKEFIFSNCNNFDIADLDF</sequence>
<dbReference type="GO" id="GO:0003677">
    <property type="term" value="F:DNA binding"/>
    <property type="evidence" value="ECO:0007669"/>
    <property type="project" value="UniProtKB-UniRule"/>
</dbReference>
<dbReference type="GO" id="GO:0046872">
    <property type="term" value="F:metal ion binding"/>
    <property type="evidence" value="ECO:0007669"/>
    <property type="project" value="UniProtKB-KW"/>
</dbReference>
<comment type="similarity">
    <text evidence="10">Belongs to the type II topoisomerase family.</text>
</comment>
<evidence type="ECO:0000256" key="5">
    <source>
        <dbReference type="ARBA" id="ARBA00022840"/>
    </source>
</evidence>
<name>A0AAD9PMS3_9APIC</name>
<dbReference type="InterPro" id="IPR000565">
    <property type="entry name" value="Topo_IIA_B"/>
</dbReference>
<dbReference type="KEGG" id="bdw:94334993"/>
<dbReference type="GO" id="GO:0005524">
    <property type="term" value="F:ATP binding"/>
    <property type="evidence" value="ECO:0007669"/>
    <property type="project" value="UniProtKB-UniRule"/>
</dbReference>
<organism evidence="12 13">
    <name type="scientific">Babesia duncani</name>
    <dbReference type="NCBI Taxonomy" id="323732"/>
    <lineage>
        <taxon>Eukaryota</taxon>
        <taxon>Sar</taxon>
        <taxon>Alveolata</taxon>
        <taxon>Apicomplexa</taxon>
        <taxon>Aconoidasida</taxon>
        <taxon>Piroplasmida</taxon>
        <taxon>Babesiidae</taxon>
        <taxon>Babesia</taxon>
    </lineage>
</organism>
<evidence type="ECO:0000256" key="9">
    <source>
        <dbReference type="ARBA" id="ARBA00023235"/>
    </source>
</evidence>
<accession>A0AAD9PMS3</accession>
<keyword evidence="7 10" id="KW-0799">Topoisomerase</keyword>
<dbReference type="InterPro" id="IPR013760">
    <property type="entry name" value="Topo_IIA-like_dom_sf"/>
</dbReference>
<dbReference type="InterPro" id="IPR006171">
    <property type="entry name" value="TOPRIM_dom"/>
</dbReference>
<evidence type="ECO:0000259" key="11">
    <source>
        <dbReference type="PROSITE" id="PS50880"/>
    </source>
</evidence>
<evidence type="ECO:0000256" key="10">
    <source>
        <dbReference type="RuleBase" id="RU362094"/>
    </source>
</evidence>
<keyword evidence="5 10" id="KW-0067">ATP-binding</keyword>
<evidence type="ECO:0000256" key="4">
    <source>
        <dbReference type="ARBA" id="ARBA00022741"/>
    </source>
</evidence>
<evidence type="ECO:0000313" key="12">
    <source>
        <dbReference type="EMBL" id="KAK2197692.1"/>
    </source>
</evidence>
<proteinExistence type="inferred from homology"/>
<dbReference type="GO" id="GO:0003918">
    <property type="term" value="F:DNA topoisomerase type II (double strand cut, ATP-hydrolyzing) activity"/>
    <property type="evidence" value="ECO:0007669"/>
    <property type="project" value="UniProtKB-UniRule"/>
</dbReference>
<keyword evidence="13" id="KW-1185">Reference proteome</keyword>
<evidence type="ECO:0000256" key="2">
    <source>
        <dbReference type="ARBA" id="ARBA00010708"/>
    </source>
</evidence>
<dbReference type="InterPro" id="IPR020568">
    <property type="entry name" value="Ribosomal_Su5_D2-typ_SF"/>
</dbReference>
<feature type="domain" description="Toprim" evidence="11">
    <location>
        <begin position="173"/>
        <end position="308"/>
    </location>
</feature>
<dbReference type="Proteomes" id="UP001214638">
    <property type="component" value="Unassembled WGS sequence"/>
</dbReference>
<comment type="function">
    <text evidence="10">Control of topological states of DNA by transient breakage and subsequent rejoining of DNA strands. Topoisomerase II makes double-strand breaks.</text>
</comment>
<dbReference type="Pfam" id="PF01751">
    <property type="entry name" value="Toprim"/>
    <property type="match status" value="1"/>
</dbReference>
<dbReference type="Gene3D" id="3.30.230.10">
    <property type="match status" value="1"/>
</dbReference>
<comment type="similarity">
    <text evidence="2">Belongs to the type II topoisomerase GyrB family.</text>
</comment>
<dbReference type="AlphaFoldDB" id="A0AAD9PMS3"/>
<evidence type="ECO:0000256" key="1">
    <source>
        <dbReference type="ARBA" id="ARBA00000185"/>
    </source>
</evidence>
<comment type="catalytic activity">
    <reaction evidence="1 10">
        <text>ATP-dependent breakage, passage and rejoining of double-stranded DNA.</text>
        <dbReference type="EC" id="5.6.2.2"/>
    </reaction>
</comment>
<protein>
    <recommendedName>
        <fullName evidence="10">DNA topoisomerase 2</fullName>
        <ecNumber evidence="10">5.6.2.2</ecNumber>
    </recommendedName>
</protein>
<dbReference type="PROSITE" id="PS50880">
    <property type="entry name" value="TOPRIM"/>
    <property type="match status" value="1"/>
</dbReference>
<dbReference type="SMART" id="SM00433">
    <property type="entry name" value="TOP2c"/>
    <property type="match status" value="1"/>
</dbReference>
<keyword evidence="3" id="KW-0479">Metal-binding</keyword>
<dbReference type="EMBL" id="JALLKP010000001">
    <property type="protein sequence ID" value="KAK2197692.1"/>
    <property type="molecule type" value="Genomic_DNA"/>
</dbReference>
<evidence type="ECO:0000256" key="8">
    <source>
        <dbReference type="ARBA" id="ARBA00023125"/>
    </source>
</evidence>
<comment type="caution">
    <text evidence="12">The sequence shown here is derived from an EMBL/GenBank/DDBJ whole genome shotgun (WGS) entry which is preliminary data.</text>
</comment>
<dbReference type="PANTHER" id="PTHR45866">
    <property type="entry name" value="DNA GYRASE/TOPOISOMERASE SUBUNIT B"/>
    <property type="match status" value="1"/>
</dbReference>
<evidence type="ECO:0000256" key="6">
    <source>
        <dbReference type="ARBA" id="ARBA00022842"/>
    </source>
</evidence>
<gene>
    <name evidence="12" type="ORF">BdWA1_000695</name>
</gene>
<evidence type="ECO:0000256" key="7">
    <source>
        <dbReference type="ARBA" id="ARBA00023029"/>
    </source>
</evidence>
<dbReference type="SUPFAM" id="SSF54211">
    <property type="entry name" value="Ribosomal protein S5 domain 2-like"/>
    <property type="match status" value="1"/>
</dbReference>
<keyword evidence="9 10" id="KW-0413">Isomerase</keyword>
<dbReference type="PANTHER" id="PTHR45866:SF1">
    <property type="entry name" value="DNA GYRASE SUBUNIT B, MITOCHONDRIAL"/>
    <property type="match status" value="1"/>
</dbReference>
<comment type="subunit">
    <text evidence="10">Homodimer.</text>
</comment>
<dbReference type="Gene3D" id="3.40.50.670">
    <property type="match status" value="1"/>
</dbReference>
<dbReference type="EC" id="5.6.2.2" evidence="10"/>
<dbReference type="InterPro" id="IPR002288">
    <property type="entry name" value="DNA_gyrase_B_C"/>
</dbReference>
<evidence type="ECO:0000256" key="3">
    <source>
        <dbReference type="ARBA" id="ARBA00022723"/>
    </source>
</evidence>
<dbReference type="PRINTS" id="PR01159">
    <property type="entry name" value="DNAGYRASEB"/>
</dbReference>
<dbReference type="GO" id="GO:0006265">
    <property type="term" value="P:DNA topological change"/>
    <property type="evidence" value="ECO:0007669"/>
    <property type="project" value="UniProtKB-UniRule"/>
</dbReference>
<dbReference type="InterPro" id="IPR013506">
    <property type="entry name" value="Topo_IIA_bsu_dom2"/>
</dbReference>
<dbReference type="SUPFAM" id="SSF56719">
    <property type="entry name" value="Type II DNA topoisomerase"/>
    <property type="match status" value="1"/>
</dbReference>
<keyword evidence="6" id="KW-0460">Magnesium</keyword>
<evidence type="ECO:0000313" key="13">
    <source>
        <dbReference type="Proteomes" id="UP001214638"/>
    </source>
</evidence>
<dbReference type="PRINTS" id="PR00418">
    <property type="entry name" value="TPI2FAMILY"/>
</dbReference>
<keyword evidence="8 10" id="KW-0238">DNA-binding</keyword>
<dbReference type="Pfam" id="PF00986">
    <property type="entry name" value="DNA_gyraseB_C"/>
    <property type="match status" value="1"/>
</dbReference>
<dbReference type="InterPro" id="IPR014721">
    <property type="entry name" value="Ribsml_uS5_D2-typ_fold_subgr"/>
</dbReference>
<dbReference type="InterPro" id="IPR001241">
    <property type="entry name" value="Topo_IIA"/>
</dbReference>
<dbReference type="Pfam" id="PF00204">
    <property type="entry name" value="DNA_gyraseB"/>
    <property type="match status" value="1"/>
</dbReference>